<comment type="caution">
    <text evidence="2">The sequence shown here is derived from an EMBL/GenBank/DDBJ whole genome shotgun (WGS) entry which is preliminary data.</text>
</comment>
<accession>A0ABU2G2X8</accession>
<dbReference type="SUPFAM" id="SSF69318">
    <property type="entry name" value="Integrin alpha N-terminal domain"/>
    <property type="match status" value="1"/>
</dbReference>
<dbReference type="InterPro" id="IPR028994">
    <property type="entry name" value="Integrin_alpha_N"/>
</dbReference>
<keyword evidence="1" id="KW-0732">Signal</keyword>
<dbReference type="PANTHER" id="PTHR44103:SF1">
    <property type="entry name" value="PROPROTEIN CONVERTASE P"/>
    <property type="match status" value="1"/>
</dbReference>
<dbReference type="EMBL" id="JAMQOQ010000003">
    <property type="protein sequence ID" value="MDS0295141.1"/>
    <property type="molecule type" value="Genomic_DNA"/>
</dbReference>
<dbReference type="PANTHER" id="PTHR44103">
    <property type="entry name" value="PROPROTEIN CONVERTASE P"/>
    <property type="match status" value="1"/>
</dbReference>
<dbReference type="Proteomes" id="UP001254813">
    <property type="component" value="Unassembled WGS sequence"/>
</dbReference>
<dbReference type="InterPro" id="IPR013517">
    <property type="entry name" value="FG-GAP"/>
</dbReference>
<evidence type="ECO:0000313" key="2">
    <source>
        <dbReference type="EMBL" id="MDS0295141.1"/>
    </source>
</evidence>
<evidence type="ECO:0000313" key="3">
    <source>
        <dbReference type="Proteomes" id="UP001254813"/>
    </source>
</evidence>
<dbReference type="Gene3D" id="2.130.10.130">
    <property type="entry name" value="Integrin alpha, N-terminal"/>
    <property type="match status" value="2"/>
</dbReference>
<evidence type="ECO:0000256" key="1">
    <source>
        <dbReference type="ARBA" id="ARBA00022729"/>
    </source>
</evidence>
<reference evidence="2 3" key="1">
    <citation type="submission" date="2022-06" db="EMBL/GenBank/DDBJ databases">
        <title>Halogeometricum sp. a new haloarchaeum isolate from saline soil.</title>
        <authorList>
            <person name="Strakova D."/>
            <person name="Galisteo C."/>
            <person name="Sanchez-Porro C."/>
            <person name="Ventosa A."/>
        </authorList>
    </citation>
    <scope>NUCLEOTIDE SEQUENCE [LARGE SCALE GENOMIC DNA]</scope>
    <source>
        <strain evidence="3">S3BR25-2</strain>
    </source>
</reference>
<keyword evidence="3" id="KW-1185">Reference proteome</keyword>
<sequence length="363" mass="41074">MSFCLTTDLTGNGRPDVLIGAFGGEYPVTIPILDKEIEMRLLPGSREAIHRREWNVFWYENPGWERHDVARAPDLSVGGALGDITGNGSMDLVSGQNIRKHDLYWFEQPDDPRDEWTRRLITDDFEKFHDIVVADVDGDGEDEVVCTSQRSELIFYYDIPEDPRREPWPVANRHVVHEGLNVEGLHVGDVDGDGAPEIVAGANVFHREDDGTWTREQIAEGWDWTRLVVDDIDGDGDEEIIITEGDLPYQEDRPARLGVFDPPDWDLTVVHDDLSNPHSLQVADLNGDGNKDIYVAEMRLEEGHTPRQFVFWNRGDGTFDEEVIVEDVATHEAKLVDLDGDGKLDIVGKSYTEEHVDAWFNVS</sequence>
<name>A0ABU2G2X8_9EURY</name>
<organism evidence="2 3">
    <name type="scientific">Halogeometricum luteum</name>
    <dbReference type="NCBI Taxonomy" id="2950537"/>
    <lineage>
        <taxon>Archaea</taxon>
        <taxon>Methanobacteriati</taxon>
        <taxon>Methanobacteriota</taxon>
        <taxon>Stenosarchaea group</taxon>
        <taxon>Halobacteria</taxon>
        <taxon>Halobacteriales</taxon>
        <taxon>Haloferacaceae</taxon>
        <taxon>Halogeometricum</taxon>
    </lineage>
</organism>
<gene>
    <name evidence="2" type="ORF">NDI79_13245</name>
</gene>
<protein>
    <submittedName>
        <fullName evidence="2">VCBS repeat-containing protein</fullName>
    </submittedName>
</protein>
<proteinExistence type="predicted"/>
<dbReference type="Pfam" id="PF13517">
    <property type="entry name" value="FG-GAP_3"/>
    <property type="match status" value="2"/>
</dbReference>